<dbReference type="Proteomes" id="UP000184436">
    <property type="component" value="Unassembled WGS sequence"/>
</dbReference>
<protein>
    <submittedName>
        <fullName evidence="1">Uncharacterized protein</fullName>
    </submittedName>
</protein>
<name>A0A1M4VU72_9BACE</name>
<dbReference type="EMBL" id="FQVD01000005">
    <property type="protein sequence ID" value="SHE72468.1"/>
    <property type="molecule type" value="Genomic_DNA"/>
</dbReference>
<proteinExistence type="predicted"/>
<evidence type="ECO:0000313" key="2">
    <source>
        <dbReference type="Proteomes" id="UP000184436"/>
    </source>
</evidence>
<reference evidence="1 2" key="1">
    <citation type="submission" date="2016-11" db="EMBL/GenBank/DDBJ databases">
        <authorList>
            <person name="Jaros S."/>
            <person name="Januszkiewicz K."/>
            <person name="Wedrychowicz H."/>
        </authorList>
    </citation>
    <scope>NUCLEOTIDE SEQUENCE [LARGE SCALE GENOMIC DNA]</scope>
    <source>
        <strain evidence="1 2">DSM 26883</strain>
    </source>
</reference>
<dbReference type="STRING" id="871325.SAMN05444349_105114"/>
<keyword evidence="2" id="KW-1185">Reference proteome</keyword>
<gene>
    <name evidence="1" type="ORF">SAMN05444349_105114</name>
</gene>
<sequence length="38" mass="4684">MYDHLLQNMNDVNNIDLLNPFKAKNLHYPRHLRLVFLY</sequence>
<organism evidence="1 2">
    <name type="scientific">Bacteroides faecichinchillae</name>
    <dbReference type="NCBI Taxonomy" id="871325"/>
    <lineage>
        <taxon>Bacteria</taxon>
        <taxon>Pseudomonadati</taxon>
        <taxon>Bacteroidota</taxon>
        <taxon>Bacteroidia</taxon>
        <taxon>Bacteroidales</taxon>
        <taxon>Bacteroidaceae</taxon>
        <taxon>Bacteroides</taxon>
    </lineage>
</organism>
<accession>A0A1M4VU72</accession>
<dbReference type="AlphaFoldDB" id="A0A1M4VU72"/>
<evidence type="ECO:0000313" key="1">
    <source>
        <dbReference type="EMBL" id="SHE72468.1"/>
    </source>
</evidence>